<feature type="transmembrane region" description="Helical" evidence="6">
    <location>
        <begin position="87"/>
        <end position="106"/>
    </location>
</feature>
<comment type="caution">
    <text evidence="7">The sequence shown here is derived from an EMBL/GenBank/DDBJ whole genome shotgun (WGS) entry which is preliminary data.</text>
</comment>
<evidence type="ECO:0000256" key="5">
    <source>
        <dbReference type="ARBA" id="ARBA00023136"/>
    </source>
</evidence>
<keyword evidence="5 6" id="KW-0472">Membrane</keyword>
<feature type="transmembrane region" description="Helical" evidence="6">
    <location>
        <begin position="331"/>
        <end position="349"/>
    </location>
</feature>
<dbReference type="InterPro" id="IPR002797">
    <property type="entry name" value="Polysacc_synth"/>
</dbReference>
<feature type="transmembrane region" description="Helical" evidence="6">
    <location>
        <begin position="43"/>
        <end position="66"/>
    </location>
</feature>
<dbReference type="PANTHER" id="PTHR30250">
    <property type="entry name" value="PST FAMILY PREDICTED COLANIC ACID TRANSPORTER"/>
    <property type="match status" value="1"/>
</dbReference>
<name>A0A644T7D1_9ZZZZ</name>
<dbReference type="Pfam" id="PF01943">
    <property type="entry name" value="Polysacc_synt"/>
    <property type="match status" value="1"/>
</dbReference>
<dbReference type="CDD" id="cd13128">
    <property type="entry name" value="MATE_Wzx_like"/>
    <property type="match status" value="1"/>
</dbReference>
<evidence type="ECO:0000256" key="4">
    <source>
        <dbReference type="ARBA" id="ARBA00022989"/>
    </source>
</evidence>
<organism evidence="7">
    <name type="scientific">bioreactor metagenome</name>
    <dbReference type="NCBI Taxonomy" id="1076179"/>
    <lineage>
        <taxon>unclassified sequences</taxon>
        <taxon>metagenomes</taxon>
        <taxon>ecological metagenomes</taxon>
    </lineage>
</organism>
<accession>A0A644T7D1</accession>
<comment type="subcellular location">
    <subcellularLocation>
        <location evidence="1">Cell membrane</location>
        <topology evidence="1">Multi-pass membrane protein</topology>
    </subcellularLocation>
</comment>
<feature type="transmembrane region" description="Helical" evidence="6">
    <location>
        <begin position="118"/>
        <end position="139"/>
    </location>
</feature>
<dbReference type="AlphaFoldDB" id="A0A644T7D1"/>
<protein>
    <submittedName>
        <fullName evidence="7">Uncharacterized protein</fullName>
    </submittedName>
</protein>
<feature type="transmembrane region" description="Helical" evidence="6">
    <location>
        <begin position="146"/>
        <end position="166"/>
    </location>
</feature>
<keyword evidence="4 6" id="KW-1133">Transmembrane helix</keyword>
<evidence type="ECO:0000256" key="1">
    <source>
        <dbReference type="ARBA" id="ARBA00004651"/>
    </source>
</evidence>
<evidence type="ECO:0000313" key="7">
    <source>
        <dbReference type="EMBL" id="MPL62845.1"/>
    </source>
</evidence>
<dbReference type="EMBL" id="VSSQ01000019">
    <property type="protein sequence ID" value="MPL62845.1"/>
    <property type="molecule type" value="Genomic_DNA"/>
</dbReference>
<feature type="transmembrane region" description="Helical" evidence="6">
    <location>
        <begin position="386"/>
        <end position="405"/>
    </location>
</feature>
<evidence type="ECO:0000256" key="3">
    <source>
        <dbReference type="ARBA" id="ARBA00022692"/>
    </source>
</evidence>
<dbReference type="InterPro" id="IPR050833">
    <property type="entry name" value="Poly_Biosynth_Transport"/>
</dbReference>
<feature type="transmembrane region" description="Helical" evidence="6">
    <location>
        <begin position="417"/>
        <end position="436"/>
    </location>
</feature>
<proteinExistence type="predicted"/>
<dbReference type="GO" id="GO:0005886">
    <property type="term" value="C:plasma membrane"/>
    <property type="evidence" value="ECO:0007669"/>
    <property type="project" value="UniProtKB-SubCell"/>
</dbReference>
<keyword evidence="2" id="KW-1003">Cell membrane</keyword>
<evidence type="ECO:0000256" key="2">
    <source>
        <dbReference type="ARBA" id="ARBA00022475"/>
    </source>
</evidence>
<feature type="transmembrane region" description="Helical" evidence="6">
    <location>
        <begin position="442"/>
        <end position="458"/>
    </location>
</feature>
<feature type="transmembrane region" description="Helical" evidence="6">
    <location>
        <begin position="227"/>
        <end position="248"/>
    </location>
</feature>
<gene>
    <name evidence="7" type="ORF">SDC9_08465</name>
</gene>
<feature type="transmembrane region" description="Helical" evidence="6">
    <location>
        <begin position="294"/>
        <end position="311"/>
    </location>
</feature>
<reference evidence="7" key="1">
    <citation type="submission" date="2019-08" db="EMBL/GenBank/DDBJ databases">
        <authorList>
            <person name="Kucharzyk K."/>
            <person name="Murdoch R.W."/>
            <person name="Higgins S."/>
            <person name="Loffler F."/>
        </authorList>
    </citation>
    <scope>NUCLEOTIDE SEQUENCE</scope>
</reference>
<evidence type="ECO:0000256" key="6">
    <source>
        <dbReference type="SAM" id="Phobius"/>
    </source>
</evidence>
<feature type="transmembrane region" description="Helical" evidence="6">
    <location>
        <begin position="254"/>
        <end position="273"/>
    </location>
</feature>
<keyword evidence="3 6" id="KW-0812">Transmembrane</keyword>
<feature type="transmembrane region" description="Helical" evidence="6">
    <location>
        <begin position="361"/>
        <end position="380"/>
    </location>
</feature>
<feature type="transmembrane region" description="Helical" evidence="6">
    <location>
        <begin position="172"/>
        <end position="190"/>
    </location>
</feature>
<sequence length="475" mass="53577">MSKISEIFKNTSWLLTSQIITSVFGFVWVVILMRYLGVSDFGIMNFAISFTTIMSIFTDLGISTYVTRDLSRSPELSQKYIGNAIPLKIFLSTLTFIVTLAILFIMDYDILTKEVVLVFALQTIFLNMGWLFNGVFQAFGKMKYQAIGIIINSSLILLGSILLTYFNLGLMAVALTYMAGSLITLIYLYINLRDKITIPKFQINFNFWKKSVKEAVPFGITSIFTTIYYMIDTVMISFIVGSFAVGIYSSAYKIITVFTTIYMVYNYVVFPLMSKFYKNSEDLLKISYEKSVKYLVLIMLPFAIGITIYSQDIIVLICGKNYILAESVLKILIWNVLFVMVNGASTNLLNSSGNELAVTKINGLACLINVILNIFLIYYLSYIGASIATVITGIVVFALMMYIILKNSYRPNKNLIYEIFKICISGLILAVVLLILNLSMWLALPIAIIVYLAGIYLTKSLDSTDKFIIREIIGK</sequence>
<dbReference type="PANTHER" id="PTHR30250:SF11">
    <property type="entry name" value="O-ANTIGEN TRANSPORTER-RELATED"/>
    <property type="match status" value="1"/>
</dbReference>
<feature type="transmembrane region" description="Helical" evidence="6">
    <location>
        <begin position="12"/>
        <end position="37"/>
    </location>
</feature>